<gene>
    <name evidence="2" type="ORF">QRT04_09510</name>
</gene>
<dbReference type="SUPFAM" id="SSF53474">
    <property type="entry name" value="alpha/beta-Hydrolases"/>
    <property type="match status" value="1"/>
</dbReference>
<protein>
    <submittedName>
        <fullName evidence="2">Alpha/beta hydrolase</fullName>
    </submittedName>
</protein>
<accession>A0ABT7SG62</accession>
<dbReference type="PANTHER" id="PTHR23024:SF24">
    <property type="entry name" value="ALPHA_BETA HYDROLASE FOLD-3 DOMAIN-CONTAINING PROTEIN"/>
    <property type="match status" value="1"/>
</dbReference>
<evidence type="ECO:0000259" key="1">
    <source>
        <dbReference type="Pfam" id="PF07859"/>
    </source>
</evidence>
<evidence type="ECO:0000313" key="2">
    <source>
        <dbReference type="EMBL" id="MDM7855168.1"/>
    </source>
</evidence>
<keyword evidence="3" id="KW-1185">Reference proteome</keyword>
<dbReference type="Gene3D" id="3.40.50.1820">
    <property type="entry name" value="alpha/beta hydrolase"/>
    <property type="match status" value="1"/>
</dbReference>
<dbReference type="InterPro" id="IPR029058">
    <property type="entry name" value="AB_hydrolase_fold"/>
</dbReference>
<dbReference type="InterPro" id="IPR013094">
    <property type="entry name" value="AB_hydrolase_3"/>
</dbReference>
<dbReference type="InterPro" id="IPR050466">
    <property type="entry name" value="Carboxylest/Gibb_receptor"/>
</dbReference>
<dbReference type="Pfam" id="PF07859">
    <property type="entry name" value="Abhydrolase_3"/>
    <property type="match status" value="2"/>
</dbReference>
<proteinExistence type="predicted"/>
<reference evidence="2 3" key="1">
    <citation type="submission" date="2023-06" db="EMBL/GenBank/DDBJ databases">
        <title>Cellulomonas sp. MW4 Whole genome sequence.</title>
        <authorList>
            <person name="Park S."/>
        </authorList>
    </citation>
    <scope>NUCLEOTIDE SEQUENCE [LARGE SCALE GENOMIC DNA]</scope>
    <source>
        <strain evidence="2 3">MW4</strain>
    </source>
</reference>
<dbReference type="Proteomes" id="UP001529338">
    <property type="component" value="Unassembled WGS sequence"/>
</dbReference>
<comment type="caution">
    <text evidence="2">The sequence shown here is derived from an EMBL/GenBank/DDBJ whole genome shotgun (WGS) entry which is preliminary data.</text>
</comment>
<dbReference type="PANTHER" id="PTHR23024">
    <property type="entry name" value="ARYLACETAMIDE DEACETYLASE"/>
    <property type="match status" value="1"/>
</dbReference>
<dbReference type="EMBL" id="JAUCGQ010000001">
    <property type="protein sequence ID" value="MDM7855168.1"/>
    <property type="molecule type" value="Genomic_DNA"/>
</dbReference>
<feature type="domain" description="Alpha/beta hydrolase fold-3" evidence="1">
    <location>
        <begin position="81"/>
        <end position="123"/>
    </location>
</feature>
<organism evidence="2 3">
    <name type="scientific">Cellulomonas alba</name>
    <dbReference type="NCBI Taxonomy" id="3053467"/>
    <lineage>
        <taxon>Bacteria</taxon>
        <taxon>Bacillati</taxon>
        <taxon>Actinomycetota</taxon>
        <taxon>Actinomycetes</taxon>
        <taxon>Micrococcales</taxon>
        <taxon>Cellulomonadaceae</taxon>
        <taxon>Cellulomonas</taxon>
    </lineage>
</organism>
<feature type="domain" description="Alpha/beta hydrolase fold-3" evidence="1">
    <location>
        <begin position="144"/>
        <end position="311"/>
    </location>
</feature>
<dbReference type="GO" id="GO:0016787">
    <property type="term" value="F:hydrolase activity"/>
    <property type="evidence" value="ECO:0007669"/>
    <property type="project" value="UniProtKB-KW"/>
</dbReference>
<evidence type="ECO:0000313" key="3">
    <source>
        <dbReference type="Proteomes" id="UP001529338"/>
    </source>
</evidence>
<keyword evidence="2" id="KW-0378">Hydrolase</keyword>
<dbReference type="RefSeq" id="WP_289454974.1">
    <property type="nucleotide sequence ID" value="NZ_JAUCGQ010000001.1"/>
</dbReference>
<sequence length="333" mass="35030">MTPAARTFVPELEARRHLLEGYANFREMPDEVNAQWKAPLGPAEEWDLDITEVAIPGPHGDVPVRVYTPRTPAPSGGRPCLVWMHGGAFAWGDLDMPEAHEVARGVAGRADAVVVSVDYHLCPVPAELGGTVGDRVDERGLPVRYPVPQDDCAAVLDAVRAEPERFGVDPARVAIGGASAGAALAAGVAWRRGSEGRAPWQALLVYALLHPRVPAPDAELAEALAAAPPALAFPPEMSGAVDRNMLGGGPETATPYAYAGLADDLSVFPPTYVENGEFDGFRASGDLFAEQLRAAGVEVDVVTRAGVPHGHLDLVGFAPAAATLDALAARLRR</sequence>
<name>A0ABT7SG62_9CELL</name>